<accession>A0A495E9Y0</accession>
<evidence type="ECO:0000313" key="2">
    <source>
        <dbReference type="Proteomes" id="UP000276055"/>
    </source>
</evidence>
<name>A0A495E9Y0_9MICC</name>
<sequence length="93" mass="10530">MILLMRHVVQHDETSSISGIFLRSKELAWGFVLIPKLANLGWVQSTHFGRRTPSYVGRIGPDSLCFRVSPVFAEEGMQFESHLGHVFSLFRGL</sequence>
<dbReference type="EMBL" id="RBIR01000009">
    <property type="protein sequence ID" value="RKR13722.1"/>
    <property type="molecule type" value="Genomic_DNA"/>
</dbReference>
<proteinExistence type="predicted"/>
<dbReference type="AlphaFoldDB" id="A0A495E9Y0"/>
<gene>
    <name evidence="1" type="ORF">C8D78_3382</name>
</gene>
<protein>
    <submittedName>
        <fullName evidence="1">Uncharacterized protein</fullName>
    </submittedName>
</protein>
<reference evidence="1 2" key="1">
    <citation type="submission" date="2018-10" db="EMBL/GenBank/DDBJ databases">
        <title>Genomic Encyclopedia of Type Strains, Phase IV (KMG-IV): sequencing the most valuable type-strain genomes for metagenomic binning, comparative biology and taxonomic classification.</title>
        <authorList>
            <person name="Goeker M."/>
        </authorList>
    </citation>
    <scope>NUCLEOTIDE SEQUENCE [LARGE SCALE GENOMIC DNA]</scope>
    <source>
        <strain evidence="1 2">DSM 25586</strain>
    </source>
</reference>
<dbReference type="Proteomes" id="UP000276055">
    <property type="component" value="Unassembled WGS sequence"/>
</dbReference>
<evidence type="ECO:0000313" key="1">
    <source>
        <dbReference type="EMBL" id="RKR13722.1"/>
    </source>
</evidence>
<organism evidence="1 2">
    <name type="scientific">Arthrobacter oryzae</name>
    <dbReference type="NCBI Taxonomy" id="409290"/>
    <lineage>
        <taxon>Bacteria</taxon>
        <taxon>Bacillati</taxon>
        <taxon>Actinomycetota</taxon>
        <taxon>Actinomycetes</taxon>
        <taxon>Micrococcales</taxon>
        <taxon>Micrococcaceae</taxon>
        <taxon>Arthrobacter</taxon>
    </lineage>
</organism>
<comment type="caution">
    <text evidence="1">The sequence shown here is derived from an EMBL/GenBank/DDBJ whole genome shotgun (WGS) entry which is preliminary data.</text>
</comment>